<dbReference type="GO" id="GO:0016853">
    <property type="term" value="F:isomerase activity"/>
    <property type="evidence" value="ECO:0007669"/>
    <property type="project" value="UniProtKB-KW"/>
</dbReference>
<dbReference type="Gene3D" id="1.10.472.60">
    <property type="entry name" value="putative protein disulfide isomerase domain"/>
    <property type="match status" value="1"/>
</dbReference>
<dbReference type="AlphaFoldDB" id="A0A150F912"/>
<evidence type="ECO:0000313" key="3">
    <source>
        <dbReference type="EMBL" id="KXZ18909.1"/>
    </source>
</evidence>
<keyword evidence="1 2" id="KW-0963">Cytoplasm</keyword>
<dbReference type="Pfam" id="PF13743">
    <property type="entry name" value="Thioredoxin_5"/>
    <property type="match status" value="1"/>
</dbReference>
<dbReference type="InterPro" id="IPR036249">
    <property type="entry name" value="Thioredoxin-like_sf"/>
</dbReference>
<dbReference type="InterPro" id="IPR046404">
    <property type="entry name" value="Adapter_SpxH"/>
</dbReference>
<evidence type="ECO:0000256" key="2">
    <source>
        <dbReference type="HAMAP-Rule" id="MF_02245"/>
    </source>
</evidence>
<dbReference type="GO" id="GO:0005737">
    <property type="term" value="C:cytoplasm"/>
    <property type="evidence" value="ECO:0007669"/>
    <property type="project" value="UniProtKB-SubCell"/>
</dbReference>
<dbReference type="OrthoDB" id="9813770at2"/>
<reference evidence="4" key="1">
    <citation type="submission" date="2016-02" db="EMBL/GenBank/DDBJ databases">
        <authorList>
            <person name="Dunlap C."/>
        </authorList>
    </citation>
    <scope>NUCLEOTIDE SEQUENCE [LARGE SCALE GENOMIC DNA]</scope>
    <source>
        <strain evidence="4">NRRL B-41092</strain>
    </source>
</reference>
<dbReference type="CDD" id="cd03025">
    <property type="entry name" value="DsbA_FrnE_like"/>
    <property type="match status" value="1"/>
</dbReference>
<name>A0A150F912_9BACI</name>
<comment type="subcellular location">
    <subcellularLocation>
        <location evidence="2">Cytoplasm</location>
    </subcellularLocation>
</comment>
<comment type="similarity">
    <text evidence="2">Belongs to the SpxH family.</text>
</comment>
<dbReference type="STRING" id="1793963.AXI58_16290"/>
<accession>A0A150F912</accession>
<dbReference type="PANTHER" id="PTHR13887">
    <property type="entry name" value="GLUTATHIONE S-TRANSFERASE KAPPA"/>
    <property type="match status" value="1"/>
</dbReference>
<organism evidence="3 4">
    <name type="scientific">Bacillus nakamurai</name>
    <dbReference type="NCBI Taxonomy" id="1793963"/>
    <lineage>
        <taxon>Bacteria</taxon>
        <taxon>Bacillati</taxon>
        <taxon>Bacillota</taxon>
        <taxon>Bacilli</taxon>
        <taxon>Bacillales</taxon>
        <taxon>Bacillaceae</taxon>
        <taxon>Bacillus</taxon>
    </lineage>
</organism>
<protein>
    <recommendedName>
        <fullName evidence="2">ClpXP adapter protein SpxH</fullName>
    </recommendedName>
</protein>
<sequence length="300" mass="34497">MTNYQHEQYFAHCHGHPKKPLEIYMFVDPLCPECWSLEPAIKKLKIRYGRFFTLRIIVSASITSLNKQKRKKHLLAEAWEKIANRSGMSCDGNLWLEQDQPLSSPYLAALALKAAELQGRKAGILFLRNMQESLFVSKQNITDEHVLLDIAKKTKLDLEEFKRDLHSQSAVKALQCDMKIAAEMDVTVNPTLTFFNTQHDDEGLKVPGNYSYEIYEEILFEMLGDKPKPSETPPLECFIEYFRFVASKEIALVYDLSLEEVEKEMRKLAFAKKVAKVEAKHGLFWKSLAGTHEDVTCCDK</sequence>
<gene>
    <name evidence="2" type="primary">spxH</name>
    <name evidence="3" type="ORF">AXI58_16290</name>
</gene>
<comment type="caution">
    <text evidence="3">The sequence shown here is derived from an EMBL/GenBank/DDBJ whole genome shotgun (WGS) entry which is preliminary data.</text>
</comment>
<comment type="subunit">
    <text evidence="2">Interacts with Spx.</text>
</comment>
<proteinExistence type="inferred from homology"/>
<dbReference type="HAMAP" id="MF_02245">
    <property type="entry name" value="Adapter_SpxH"/>
    <property type="match status" value="1"/>
</dbReference>
<dbReference type="Gene3D" id="3.40.30.10">
    <property type="entry name" value="Glutaredoxin"/>
    <property type="match status" value="1"/>
</dbReference>
<dbReference type="Proteomes" id="UP000075430">
    <property type="component" value="Unassembled WGS sequence"/>
</dbReference>
<keyword evidence="3" id="KW-0413">Isomerase</keyword>
<comment type="function">
    <text evidence="2">Adapter protein required for efficient degradation of Spx by ClpXP under non-stress conditions. Interaction with Spx stabilizes Spx and exposes the C-terminus of Spx for recognition and proteolysis by ClpXP.</text>
</comment>
<dbReference type="RefSeq" id="WP_061521827.1">
    <property type="nucleotide sequence ID" value="NZ_JARLZY010000001.1"/>
</dbReference>
<evidence type="ECO:0000313" key="4">
    <source>
        <dbReference type="Proteomes" id="UP000075430"/>
    </source>
</evidence>
<dbReference type="SUPFAM" id="SSF52833">
    <property type="entry name" value="Thioredoxin-like"/>
    <property type="match status" value="1"/>
</dbReference>
<evidence type="ECO:0000256" key="1">
    <source>
        <dbReference type="ARBA" id="ARBA00022490"/>
    </source>
</evidence>
<dbReference type="PANTHER" id="PTHR13887:SF47">
    <property type="entry name" value="CLPXP ADAPTER PROTEIN SPXH"/>
    <property type="match status" value="1"/>
</dbReference>
<dbReference type="EMBL" id="LSBA01000016">
    <property type="protein sequence ID" value="KXZ18909.1"/>
    <property type="molecule type" value="Genomic_DNA"/>
</dbReference>
<keyword evidence="4" id="KW-1185">Reference proteome</keyword>